<dbReference type="Proteomes" id="UP000188268">
    <property type="component" value="Unassembled WGS sequence"/>
</dbReference>
<gene>
    <name evidence="1" type="ORF">CCACVL1_14839</name>
</gene>
<proteinExistence type="predicted"/>
<keyword evidence="2" id="KW-1185">Reference proteome</keyword>
<name>A0A1R3I594_COCAP</name>
<protein>
    <submittedName>
        <fullName evidence="1">Uncharacterized protein</fullName>
    </submittedName>
</protein>
<organism evidence="1 2">
    <name type="scientific">Corchorus capsularis</name>
    <name type="common">Jute</name>
    <dbReference type="NCBI Taxonomy" id="210143"/>
    <lineage>
        <taxon>Eukaryota</taxon>
        <taxon>Viridiplantae</taxon>
        <taxon>Streptophyta</taxon>
        <taxon>Embryophyta</taxon>
        <taxon>Tracheophyta</taxon>
        <taxon>Spermatophyta</taxon>
        <taxon>Magnoliopsida</taxon>
        <taxon>eudicotyledons</taxon>
        <taxon>Gunneridae</taxon>
        <taxon>Pentapetalae</taxon>
        <taxon>rosids</taxon>
        <taxon>malvids</taxon>
        <taxon>Malvales</taxon>
        <taxon>Malvaceae</taxon>
        <taxon>Grewioideae</taxon>
        <taxon>Apeibeae</taxon>
        <taxon>Corchorus</taxon>
    </lineage>
</organism>
<sequence length="25" mass="2654">AMIQVLVEEEEATKEDLSCAHGHGG</sequence>
<comment type="caution">
    <text evidence="1">The sequence shown here is derived from an EMBL/GenBank/DDBJ whole genome shotgun (WGS) entry which is preliminary data.</text>
</comment>
<reference evidence="1 2" key="1">
    <citation type="submission" date="2013-09" db="EMBL/GenBank/DDBJ databases">
        <title>Corchorus capsularis genome sequencing.</title>
        <authorList>
            <person name="Alam M."/>
            <person name="Haque M.S."/>
            <person name="Islam M.S."/>
            <person name="Emdad E.M."/>
            <person name="Islam M.M."/>
            <person name="Ahmed B."/>
            <person name="Halim A."/>
            <person name="Hossen Q.M.M."/>
            <person name="Hossain M.Z."/>
            <person name="Ahmed R."/>
            <person name="Khan M.M."/>
            <person name="Islam R."/>
            <person name="Rashid M.M."/>
            <person name="Khan S.A."/>
            <person name="Rahman M.S."/>
            <person name="Alam M."/>
        </authorList>
    </citation>
    <scope>NUCLEOTIDE SEQUENCE [LARGE SCALE GENOMIC DNA]</scope>
    <source>
        <strain evidence="2">cv. CVL-1</strain>
        <tissue evidence="1">Whole seedling</tissue>
    </source>
</reference>
<dbReference type="Gramene" id="OMO77772">
    <property type="protein sequence ID" value="OMO77772"/>
    <property type="gene ID" value="CCACVL1_14839"/>
</dbReference>
<dbReference type="EMBL" id="AWWV01010692">
    <property type="protein sequence ID" value="OMO77772.1"/>
    <property type="molecule type" value="Genomic_DNA"/>
</dbReference>
<evidence type="ECO:0000313" key="2">
    <source>
        <dbReference type="Proteomes" id="UP000188268"/>
    </source>
</evidence>
<feature type="non-terminal residue" evidence="1">
    <location>
        <position position="1"/>
    </location>
</feature>
<dbReference type="AlphaFoldDB" id="A0A1R3I594"/>
<accession>A0A1R3I594</accession>
<evidence type="ECO:0000313" key="1">
    <source>
        <dbReference type="EMBL" id="OMO77772.1"/>
    </source>
</evidence>